<accession>A0A1G1KWU0</accession>
<dbReference type="InterPro" id="IPR004472">
    <property type="entry name" value="DTB_synth_BioD"/>
</dbReference>
<protein>
    <recommendedName>
        <fullName evidence="9">ATP-dependent dethiobiotin synthetase BioD</fullName>
        <ecNumber evidence="9">6.3.3.3</ecNumber>
    </recommendedName>
    <alternativeName>
        <fullName evidence="9">DTB synthetase</fullName>
        <shortName evidence="9">DTBS</shortName>
    </alternativeName>
    <alternativeName>
        <fullName evidence="9">Dethiobiotin synthase</fullName>
    </alternativeName>
</protein>
<dbReference type="SUPFAM" id="SSF52540">
    <property type="entry name" value="P-loop containing nucleoside triphosphate hydrolases"/>
    <property type="match status" value="1"/>
</dbReference>
<evidence type="ECO:0000256" key="4">
    <source>
        <dbReference type="ARBA" id="ARBA00022741"/>
    </source>
</evidence>
<dbReference type="UniPathway" id="UPA00078">
    <property type="reaction ID" value="UER00161"/>
</dbReference>
<dbReference type="PANTHER" id="PTHR43210">
    <property type="entry name" value="DETHIOBIOTIN SYNTHETASE"/>
    <property type="match status" value="1"/>
</dbReference>
<comment type="subcellular location">
    <subcellularLocation>
        <location evidence="9">Cytoplasm</location>
    </subcellularLocation>
</comment>
<keyword evidence="4 9" id="KW-0547">Nucleotide-binding</keyword>
<dbReference type="Gene3D" id="3.40.50.300">
    <property type="entry name" value="P-loop containing nucleotide triphosphate hydrolases"/>
    <property type="match status" value="1"/>
</dbReference>
<keyword evidence="7 9" id="KW-0460">Magnesium</keyword>
<sequence length="237" mass="26092">MAKGIFITATDTGVGKTVIAAGLAMVLKAKGMKVGVMKPIATGCSGDNPKRLISMDAVYLFEAAENEYARLTSPVRFRNPIAPSVASVYEQKEIDLDYVRRAYEELQKHYDFVIIEGIGGILVPIKKNYLVANMIREMGLPIVIVSHASLGAINHTLLTVDAALMRGFVIRGIIFNRAPIVNYSLAEMTNPRVIHDLTGLPILGSLPELESVDVERCEFGNLKEMFEDRINVNEILK</sequence>
<dbReference type="Pfam" id="PF13500">
    <property type="entry name" value="AAA_26"/>
    <property type="match status" value="1"/>
</dbReference>
<dbReference type="InterPro" id="IPR027417">
    <property type="entry name" value="P-loop_NTPase"/>
</dbReference>
<keyword evidence="3 9" id="KW-0479">Metal-binding</keyword>
<keyword evidence="6 9" id="KW-0067">ATP-binding</keyword>
<name>A0A1G1KWU0_9BACT</name>
<evidence type="ECO:0000313" key="10">
    <source>
        <dbReference type="EMBL" id="OGW97393.1"/>
    </source>
</evidence>
<dbReference type="GO" id="GO:0004141">
    <property type="term" value="F:dethiobiotin synthase activity"/>
    <property type="evidence" value="ECO:0007669"/>
    <property type="project" value="UniProtKB-UniRule"/>
</dbReference>
<feature type="binding site" evidence="9">
    <location>
        <position position="56"/>
    </location>
    <ligand>
        <name>Mg(2+)</name>
        <dbReference type="ChEBI" id="CHEBI:18420"/>
    </ligand>
</feature>
<comment type="catalytic activity">
    <reaction evidence="9">
        <text>(7R,8S)-7,8-diammoniononanoate + CO2 + ATP = (4R,5S)-dethiobiotin + ADP + phosphate + 3 H(+)</text>
        <dbReference type="Rhea" id="RHEA:15805"/>
        <dbReference type="ChEBI" id="CHEBI:15378"/>
        <dbReference type="ChEBI" id="CHEBI:16526"/>
        <dbReference type="ChEBI" id="CHEBI:30616"/>
        <dbReference type="ChEBI" id="CHEBI:43474"/>
        <dbReference type="ChEBI" id="CHEBI:149469"/>
        <dbReference type="ChEBI" id="CHEBI:149473"/>
        <dbReference type="ChEBI" id="CHEBI:456216"/>
        <dbReference type="EC" id="6.3.3.3"/>
    </reaction>
</comment>
<evidence type="ECO:0000256" key="1">
    <source>
        <dbReference type="ARBA" id="ARBA00022490"/>
    </source>
</evidence>
<proteinExistence type="inferred from homology"/>
<evidence type="ECO:0000256" key="3">
    <source>
        <dbReference type="ARBA" id="ARBA00022723"/>
    </source>
</evidence>
<feature type="binding site" evidence="9">
    <location>
        <begin position="13"/>
        <end position="18"/>
    </location>
    <ligand>
        <name>ATP</name>
        <dbReference type="ChEBI" id="CHEBI:30616"/>
    </ligand>
</feature>
<dbReference type="GO" id="GO:0000287">
    <property type="term" value="F:magnesium ion binding"/>
    <property type="evidence" value="ECO:0007669"/>
    <property type="project" value="UniProtKB-UniRule"/>
</dbReference>
<organism evidence="10 11">
    <name type="scientific">Candidatus Danuiimicrobium aquiferis</name>
    <dbReference type="NCBI Taxonomy" id="1801832"/>
    <lineage>
        <taxon>Bacteria</taxon>
        <taxon>Pseudomonadati</taxon>
        <taxon>Candidatus Omnitrophota</taxon>
        <taxon>Candidatus Danuiimicrobium</taxon>
    </lineage>
</organism>
<dbReference type="PIRSF" id="PIRSF006755">
    <property type="entry name" value="DTB_synth"/>
    <property type="match status" value="1"/>
</dbReference>
<comment type="function">
    <text evidence="9">Catalyzes a mechanistically unusual reaction, the ATP-dependent insertion of CO2 between the N7 and N8 nitrogen atoms of 7,8-diaminopelargonic acid (DAPA, also called 7,8-diammoniononanoate) to form a ureido ring.</text>
</comment>
<dbReference type="Proteomes" id="UP000178187">
    <property type="component" value="Unassembled WGS sequence"/>
</dbReference>
<feature type="active site" evidence="9">
    <location>
        <position position="38"/>
    </location>
</feature>
<keyword evidence="1 9" id="KW-0963">Cytoplasm</keyword>
<evidence type="ECO:0000256" key="5">
    <source>
        <dbReference type="ARBA" id="ARBA00022756"/>
    </source>
</evidence>
<comment type="caution">
    <text evidence="9">Lacks conserved residue(s) required for the propagation of feature annotation.</text>
</comment>
<feature type="binding site" evidence="9">
    <location>
        <begin position="176"/>
        <end position="177"/>
    </location>
    <ligand>
        <name>ATP</name>
        <dbReference type="ChEBI" id="CHEBI:30616"/>
    </ligand>
</feature>
<comment type="catalytic activity">
    <reaction evidence="8">
        <text>(7R,8S)-8-amino-7-(carboxyamino)nonanoate + ATP = (4R,5S)-dethiobiotin + ADP + phosphate + H(+)</text>
        <dbReference type="Rhea" id="RHEA:63684"/>
        <dbReference type="ChEBI" id="CHEBI:15378"/>
        <dbReference type="ChEBI" id="CHEBI:30616"/>
        <dbReference type="ChEBI" id="CHEBI:43474"/>
        <dbReference type="ChEBI" id="CHEBI:149470"/>
        <dbReference type="ChEBI" id="CHEBI:149473"/>
        <dbReference type="ChEBI" id="CHEBI:456216"/>
    </reaction>
</comment>
<dbReference type="EMBL" id="MHFR01000042">
    <property type="protein sequence ID" value="OGW97393.1"/>
    <property type="molecule type" value="Genomic_DNA"/>
</dbReference>
<evidence type="ECO:0000256" key="2">
    <source>
        <dbReference type="ARBA" id="ARBA00022598"/>
    </source>
</evidence>
<feature type="binding site" evidence="9">
    <location>
        <position position="56"/>
    </location>
    <ligand>
        <name>ATP</name>
        <dbReference type="ChEBI" id="CHEBI:30616"/>
    </ligand>
</feature>
<keyword evidence="5 9" id="KW-0093">Biotin biosynthesis</keyword>
<evidence type="ECO:0000256" key="7">
    <source>
        <dbReference type="ARBA" id="ARBA00022842"/>
    </source>
</evidence>
<dbReference type="CDD" id="cd03109">
    <property type="entry name" value="DTBS"/>
    <property type="match status" value="1"/>
</dbReference>
<evidence type="ECO:0000256" key="9">
    <source>
        <dbReference type="HAMAP-Rule" id="MF_00336"/>
    </source>
</evidence>
<dbReference type="HAMAP" id="MF_00336">
    <property type="entry name" value="BioD"/>
    <property type="match status" value="1"/>
</dbReference>
<dbReference type="PANTHER" id="PTHR43210:SF2">
    <property type="entry name" value="ATP-DEPENDENT DETHIOBIOTIN SYNTHETASE BIOD 2"/>
    <property type="match status" value="1"/>
</dbReference>
<dbReference type="NCBIfam" id="TIGR00347">
    <property type="entry name" value="bioD"/>
    <property type="match status" value="1"/>
</dbReference>
<feature type="binding site" evidence="9">
    <location>
        <position position="116"/>
    </location>
    <ligand>
        <name>Mg(2+)</name>
        <dbReference type="ChEBI" id="CHEBI:18420"/>
    </ligand>
</feature>
<evidence type="ECO:0000256" key="6">
    <source>
        <dbReference type="ARBA" id="ARBA00022840"/>
    </source>
</evidence>
<comment type="cofactor">
    <cofactor evidence="9">
        <name>Mg(2+)</name>
        <dbReference type="ChEBI" id="CHEBI:18420"/>
    </cofactor>
</comment>
<evidence type="ECO:0000313" key="11">
    <source>
        <dbReference type="Proteomes" id="UP000178187"/>
    </source>
</evidence>
<dbReference type="GO" id="GO:0009102">
    <property type="term" value="P:biotin biosynthetic process"/>
    <property type="evidence" value="ECO:0007669"/>
    <property type="project" value="UniProtKB-UniRule"/>
</dbReference>
<dbReference type="AlphaFoldDB" id="A0A1G1KWU0"/>
<dbReference type="GO" id="GO:0005524">
    <property type="term" value="F:ATP binding"/>
    <property type="evidence" value="ECO:0007669"/>
    <property type="project" value="UniProtKB-UniRule"/>
</dbReference>
<keyword evidence="2 9" id="KW-0436">Ligase</keyword>
<dbReference type="EC" id="6.3.3.3" evidence="9"/>
<dbReference type="GO" id="GO:0005829">
    <property type="term" value="C:cytosol"/>
    <property type="evidence" value="ECO:0007669"/>
    <property type="project" value="TreeGrafter"/>
</dbReference>
<comment type="subunit">
    <text evidence="9">Homodimer.</text>
</comment>
<feature type="binding site" evidence="9">
    <location>
        <position position="42"/>
    </location>
    <ligand>
        <name>substrate</name>
    </ligand>
</feature>
<evidence type="ECO:0000256" key="8">
    <source>
        <dbReference type="ARBA" id="ARBA00047386"/>
    </source>
</evidence>
<comment type="pathway">
    <text evidence="9">Cofactor biosynthesis; biotin biosynthesis; biotin from 7,8-diaminononanoate: step 1/2.</text>
</comment>
<comment type="caution">
    <text evidence="10">The sequence shown here is derived from an EMBL/GenBank/DDBJ whole genome shotgun (WGS) entry which is preliminary data.</text>
</comment>
<feature type="binding site" evidence="9">
    <location>
        <position position="17"/>
    </location>
    <ligand>
        <name>Mg(2+)</name>
        <dbReference type="ChEBI" id="CHEBI:18420"/>
    </ligand>
</feature>
<feature type="binding site" evidence="9">
    <location>
        <begin position="207"/>
        <end position="209"/>
    </location>
    <ligand>
        <name>ATP</name>
        <dbReference type="ChEBI" id="CHEBI:30616"/>
    </ligand>
</feature>
<reference evidence="10 11" key="1">
    <citation type="journal article" date="2016" name="Nat. Commun.">
        <title>Thousands of microbial genomes shed light on interconnected biogeochemical processes in an aquifer system.</title>
        <authorList>
            <person name="Anantharaman K."/>
            <person name="Brown C.T."/>
            <person name="Hug L.A."/>
            <person name="Sharon I."/>
            <person name="Castelle C.J."/>
            <person name="Probst A.J."/>
            <person name="Thomas B.C."/>
            <person name="Singh A."/>
            <person name="Wilkins M.J."/>
            <person name="Karaoz U."/>
            <person name="Brodie E.L."/>
            <person name="Williams K.H."/>
            <person name="Hubbard S.S."/>
            <person name="Banfield J.F."/>
        </authorList>
    </citation>
    <scope>NUCLEOTIDE SEQUENCE [LARGE SCALE GENOMIC DNA]</scope>
</reference>
<feature type="binding site" evidence="9">
    <location>
        <begin position="116"/>
        <end position="119"/>
    </location>
    <ligand>
        <name>ATP</name>
        <dbReference type="ChEBI" id="CHEBI:30616"/>
    </ligand>
</feature>
<comment type="similarity">
    <text evidence="9">Belongs to the dethiobiotin synthetase family.</text>
</comment>
<gene>
    <name evidence="9" type="primary">bioD</name>
    <name evidence="10" type="ORF">A3G33_09365</name>
</gene>